<keyword evidence="1" id="KW-0378">Hydrolase</keyword>
<sequence length="814" mass="91254">MIRILILCLAVVSNVYLLATPLSRLWESTPAKEWTEAFPVGNSRMGAMIFGGIDTERLQLNEETFWSGRPYNNNNPSGREHLNEIRNLIFQGNVGDAENLIAQHYMTSQHGMRYLTLGSACFDFKYPAGNVSDYSRELDIDNALSSVSYNIDDVTYHREVIAPIGSDVIIMRLNADKKGALNFTLGYDAPENSVIKVSGYSMTVKIPGMEHEGIEPGLTAVCGLNLISDGKIKGNKNSLTVSNATEATVYISAATNFVNYHDISGNAEKSVSRAIKQAKKIGYDYMKQSHLEKYHKLYDRVKLNLSSSHNNDKLETHKRIASFNNDYDPSLVALLFQYGRYLLISSSQPGGQPANLQGIWNDSMYAPWDSKYTININAEMNYWPAEVTNLSECHEPLFDMIKDLSETGAETARTLYGADGWVAHHNTDLWRICGPVDFAAFGMWPNGGAWLATHLWEHYRYTGDINFLRKYYPVIKGTADFYLSHLTPHPTEKYLVTSPSMSPEHGYNGSFITAGCTMDNQLAFDALNNTLSAAKLLGEQDDYCDRLKSTINRLAPMRVGRYGQLQEWMEDADDPKDDHRHVSHLYGLYPGNQISPYTTPLAFKGAETSLKQRGDMATGWSIGWKLNLWARLLDGNHADRIIRNMITLLSYDPEKGGDPENGRLYANMFDAHPPFQIDGNFGFTAGVAEMLMQSHDGCVHLLPALPDTWLEGSIKGLKSRGNFEIDMNWQQGQLYEATIKSNIGGTIRIRSYVPLSGDGLKVAKGNCPNELLFSTPIEDAVVSTETKNCYPELKRVYEYDLQTVKGETYLLKRL</sequence>
<evidence type="ECO:0000313" key="2">
    <source>
        <dbReference type="Proteomes" id="UP000306319"/>
    </source>
</evidence>
<protein>
    <submittedName>
        <fullName evidence="1">Glycoside hydrolase family 95 protein</fullName>
    </submittedName>
</protein>
<name>A0AC61RL47_9BACT</name>
<keyword evidence="2" id="KW-1185">Reference proteome</keyword>
<organism evidence="1 2">
    <name type="scientific">Lepagella muris</name>
    <dbReference type="NCBI Taxonomy" id="3032870"/>
    <lineage>
        <taxon>Bacteria</taxon>
        <taxon>Pseudomonadati</taxon>
        <taxon>Bacteroidota</taxon>
        <taxon>Bacteroidia</taxon>
        <taxon>Bacteroidales</taxon>
        <taxon>Muribaculaceae</taxon>
        <taxon>Lepagella</taxon>
    </lineage>
</organism>
<dbReference type="Proteomes" id="UP000306319">
    <property type="component" value="Unassembled WGS sequence"/>
</dbReference>
<gene>
    <name evidence="1" type="ORF">E5331_01195</name>
</gene>
<proteinExistence type="predicted"/>
<accession>A0AC61RL47</accession>
<comment type="caution">
    <text evidence="1">The sequence shown here is derived from an EMBL/GenBank/DDBJ whole genome shotgun (WGS) entry which is preliminary data.</text>
</comment>
<reference evidence="1" key="1">
    <citation type="submission" date="2019-04" db="EMBL/GenBank/DDBJ databases">
        <title>Microbes associate with the intestines of laboratory mice.</title>
        <authorList>
            <person name="Navarre W."/>
            <person name="Wong E."/>
            <person name="Huang K."/>
            <person name="Tropini C."/>
            <person name="Ng K."/>
            <person name="Yu B."/>
        </authorList>
    </citation>
    <scope>NUCLEOTIDE SEQUENCE</scope>
    <source>
        <strain evidence="1">NM04_E33</strain>
    </source>
</reference>
<dbReference type="EMBL" id="SRYB01000001">
    <property type="protein sequence ID" value="TGY81026.1"/>
    <property type="molecule type" value="Genomic_DNA"/>
</dbReference>
<evidence type="ECO:0000313" key="1">
    <source>
        <dbReference type="EMBL" id="TGY81026.1"/>
    </source>
</evidence>